<evidence type="ECO:0000313" key="2">
    <source>
        <dbReference type="Proteomes" id="UP000263418"/>
    </source>
</evidence>
<dbReference type="EMBL" id="CP019291">
    <property type="protein sequence ID" value="AXX61470.1"/>
    <property type="molecule type" value="Genomic_DNA"/>
</dbReference>
<dbReference type="AlphaFoldDB" id="A0AAN1PRP5"/>
<accession>A0AAN1PRP5</accession>
<dbReference type="Proteomes" id="UP000263418">
    <property type="component" value="Chromosome 2"/>
</dbReference>
<proteinExistence type="predicted"/>
<name>A0AAN1PRP5_VIBVL</name>
<sequence length="58" mass="6486">MARILREFAFYVIQKAELGHTKNQNEAKFTITIAVTNVEFCLGISIIPPSSFLTATCH</sequence>
<reference evidence="1 2" key="1">
    <citation type="submission" date="2017-01" db="EMBL/GenBank/DDBJ databases">
        <title>Complete Genome Sequence of Vibrio vulnificus FORC_053.</title>
        <authorList>
            <consortium name="Food-borne Pathogen Omics Research Center"/>
            <person name="Chung H.Y."/>
            <person name="Na E.J."/>
            <person name="Song J.S."/>
            <person name="Kim H."/>
            <person name="Lee J.-H."/>
            <person name="Ryu S."/>
            <person name="Choi S.H."/>
        </authorList>
    </citation>
    <scope>NUCLEOTIDE SEQUENCE [LARGE SCALE GENOMIC DNA]</scope>
    <source>
        <strain evidence="1 2">FORC_053</strain>
    </source>
</reference>
<protein>
    <submittedName>
        <fullName evidence="1">Uncharacterized protein</fullName>
    </submittedName>
</protein>
<gene>
    <name evidence="1" type="ORF">FORC53_3131</name>
</gene>
<organism evidence="1 2">
    <name type="scientific">Vibrio vulnificus</name>
    <dbReference type="NCBI Taxonomy" id="672"/>
    <lineage>
        <taxon>Bacteria</taxon>
        <taxon>Pseudomonadati</taxon>
        <taxon>Pseudomonadota</taxon>
        <taxon>Gammaproteobacteria</taxon>
        <taxon>Vibrionales</taxon>
        <taxon>Vibrionaceae</taxon>
        <taxon>Vibrio</taxon>
    </lineage>
</organism>
<evidence type="ECO:0000313" key="1">
    <source>
        <dbReference type="EMBL" id="AXX61470.1"/>
    </source>
</evidence>